<keyword evidence="1" id="KW-0812">Transmembrane</keyword>
<evidence type="ECO:0000313" key="2">
    <source>
        <dbReference type="EMBL" id="QND79935.1"/>
    </source>
</evidence>
<organism evidence="2 3">
    <name type="scientific">Pseudoxanthomonas mexicana</name>
    <dbReference type="NCBI Taxonomy" id="128785"/>
    <lineage>
        <taxon>Bacteria</taxon>
        <taxon>Pseudomonadati</taxon>
        <taxon>Pseudomonadota</taxon>
        <taxon>Gammaproteobacteria</taxon>
        <taxon>Lysobacterales</taxon>
        <taxon>Lysobacteraceae</taxon>
        <taxon>Pseudoxanthomonas</taxon>
    </lineage>
</organism>
<reference evidence="2 3" key="1">
    <citation type="submission" date="2020-08" db="EMBL/GenBank/DDBJ databases">
        <title>Streptomycin resistant and MDR strain, P. mexicana.</title>
        <authorList>
            <person name="Ganesh-kumar S."/>
            <person name="Zhe T."/>
            <person name="Yu Z."/>
            <person name="Min Y."/>
        </authorList>
    </citation>
    <scope>NUCLEOTIDE SEQUENCE [LARGE SCALE GENOMIC DNA]</scope>
    <source>
        <strain evidence="2 3">GTZY</strain>
    </source>
</reference>
<feature type="transmembrane region" description="Helical" evidence="1">
    <location>
        <begin position="7"/>
        <end position="24"/>
    </location>
</feature>
<dbReference type="Proteomes" id="UP000515506">
    <property type="component" value="Chromosome"/>
</dbReference>
<evidence type="ECO:0000313" key="3">
    <source>
        <dbReference type="Proteomes" id="UP000515506"/>
    </source>
</evidence>
<name>A0ABX6RB02_PSEMX</name>
<protein>
    <submittedName>
        <fullName evidence="2">Uncharacterized protein</fullName>
    </submittedName>
</protein>
<keyword evidence="1" id="KW-1133">Transmembrane helix</keyword>
<feature type="transmembrane region" description="Helical" evidence="1">
    <location>
        <begin position="30"/>
        <end position="49"/>
    </location>
</feature>
<evidence type="ECO:0000256" key="1">
    <source>
        <dbReference type="SAM" id="Phobius"/>
    </source>
</evidence>
<sequence>MSGAWRTAAWLLAGLGLVVGGFFLPLPSGIASVSAAMIVAGGVALVLGATKVQMMIESLLQRMARSTPREGADESD</sequence>
<proteinExistence type="predicted"/>
<accession>A0ABX6RB02</accession>
<dbReference type="RefSeq" id="WP_185895232.1">
    <property type="nucleotide sequence ID" value="NZ_CP060028.1"/>
</dbReference>
<keyword evidence="3" id="KW-1185">Reference proteome</keyword>
<keyword evidence="1" id="KW-0472">Membrane</keyword>
<dbReference type="EMBL" id="CP060028">
    <property type="protein sequence ID" value="QND79935.1"/>
    <property type="molecule type" value="Genomic_DNA"/>
</dbReference>
<gene>
    <name evidence="2" type="ORF">H4W19_16695</name>
</gene>